<evidence type="ECO:0000313" key="1">
    <source>
        <dbReference type="EMBL" id="RDH83941.1"/>
    </source>
</evidence>
<protein>
    <submittedName>
        <fullName evidence="1">Uncharacterized protein</fullName>
    </submittedName>
</protein>
<reference evidence="1 2" key="1">
    <citation type="journal article" date="2018" name="ISME J.">
        <title>Endosymbiont genomes yield clues of tubeworm success.</title>
        <authorList>
            <person name="Li Y."/>
            <person name="Liles M.R."/>
            <person name="Halanych K.M."/>
        </authorList>
    </citation>
    <scope>NUCLEOTIDE SEQUENCE [LARGE SCALE GENOMIC DNA]</scope>
    <source>
        <strain evidence="1">A1464</strain>
    </source>
</reference>
<evidence type="ECO:0000313" key="2">
    <source>
        <dbReference type="Proteomes" id="UP000254266"/>
    </source>
</evidence>
<keyword evidence="2" id="KW-1185">Reference proteome</keyword>
<dbReference type="AlphaFoldDB" id="A0A370DGD2"/>
<organism evidence="1 2">
    <name type="scientific">endosymbiont of Galathealinum brachiosum</name>
    <dbReference type="NCBI Taxonomy" id="2200906"/>
    <lineage>
        <taxon>Bacteria</taxon>
        <taxon>Pseudomonadati</taxon>
        <taxon>Pseudomonadota</taxon>
        <taxon>Gammaproteobacteria</taxon>
        <taxon>sulfur-oxidizing symbionts</taxon>
    </lineage>
</organism>
<sequence length="93" mass="10756">MYSCTFIKYLWKDSDTKRLYRTLEKQISLPFTPVIGQEIGEGDWFSGKIERVVWDNIDNIFTVKVSDITPKEGISAELLLDIAIKQGWNAQDK</sequence>
<gene>
    <name evidence="1" type="ORF">DIZ80_07345</name>
</gene>
<proteinExistence type="predicted"/>
<dbReference type="EMBL" id="QFXC01000008">
    <property type="protein sequence ID" value="RDH83941.1"/>
    <property type="molecule type" value="Genomic_DNA"/>
</dbReference>
<comment type="caution">
    <text evidence="1">The sequence shown here is derived from an EMBL/GenBank/DDBJ whole genome shotgun (WGS) entry which is preliminary data.</text>
</comment>
<name>A0A370DGD2_9GAMM</name>
<dbReference type="Proteomes" id="UP000254266">
    <property type="component" value="Unassembled WGS sequence"/>
</dbReference>
<accession>A0A370DGD2</accession>